<reference evidence="5" key="1">
    <citation type="submission" date="2024-05" db="EMBL/GenBank/DDBJ databases">
        <authorList>
            <person name="Cai S.Y."/>
            <person name="Jin L.M."/>
            <person name="Li H.R."/>
        </authorList>
    </citation>
    <scope>NUCLEOTIDE SEQUENCE</scope>
    <source>
        <strain evidence="5">A5-74</strain>
    </source>
</reference>
<dbReference type="AlphaFoldDB" id="A0AAU8DNH7"/>
<dbReference type="Gene3D" id="3.40.50.880">
    <property type="match status" value="1"/>
</dbReference>
<dbReference type="EMBL" id="CP159218">
    <property type="protein sequence ID" value="XCG63545.1"/>
    <property type="molecule type" value="Genomic_DNA"/>
</dbReference>
<dbReference type="PROSITE" id="PS01124">
    <property type="entry name" value="HTH_ARAC_FAMILY_2"/>
    <property type="match status" value="1"/>
</dbReference>
<accession>A0AAU8DNH7</accession>
<dbReference type="Pfam" id="PF01965">
    <property type="entry name" value="DJ-1_PfpI"/>
    <property type="match status" value="1"/>
</dbReference>
<dbReference type="InterPro" id="IPR052158">
    <property type="entry name" value="INH-QAR"/>
</dbReference>
<evidence type="ECO:0000256" key="3">
    <source>
        <dbReference type="SAM" id="MobiDB-lite"/>
    </source>
</evidence>
<dbReference type="Gene3D" id="1.10.10.60">
    <property type="entry name" value="Homeodomain-like"/>
    <property type="match status" value="1"/>
</dbReference>
<dbReference type="GO" id="GO:0043565">
    <property type="term" value="F:sequence-specific DNA binding"/>
    <property type="evidence" value="ECO:0007669"/>
    <property type="project" value="InterPro"/>
</dbReference>
<dbReference type="InterPro" id="IPR009057">
    <property type="entry name" value="Homeodomain-like_sf"/>
</dbReference>
<dbReference type="CDD" id="cd03137">
    <property type="entry name" value="GATase1_AraC_1"/>
    <property type="match status" value="1"/>
</dbReference>
<dbReference type="RefSeq" id="WP_353649160.1">
    <property type="nucleotide sequence ID" value="NZ_CP159218.1"/>
</dbReference>
<dbReference type="SUPFAM" id="SSF52317">
    <property type="entry name" value="Class I glutamine amidotransferase-like"/>
    <property type="match status" value="1"/>
</dbReference>
<feature type="domain" description="HTH araC/xylS-type" evidence="4">
    <location>
        <begin position="231"/>
        <end position="328"/>
    </location>
</feature>
<gene>
    <name evidence="5" type="ORF">ABLG96_20510</name>
</gene>
<dbReference type="Pfam" id="PF12833">
    <property type="entry name" value="HTH_18"/>
    <property type="match status" value="1"/>
</dbReference>
<evidence type="ECO:0000313" key="5">
    <source>
        <dbReference type="EMBL" id="XCG63545.1"/>
    </source>
</evidence>
<dbReference type="InterPro" id="IPR002818">
    <property type="entry name" value="DJ-1/PfpI"/>
</dbReference>
<proteinExistence type="predicted"/>
<dbReference type="InterPro" id="IPR029062">
    <property type="entry name" value="Class_I_gatase-like"/>
</dbReference>
<dbReference type="SMART" id="SM00342">
    <property type="entry name" value="HTH_ARAC"/>
    <property type="match status" value="1"/>
</dbReference>
<dbReference type="GO" id="GO:0003700">
    <property type="term" value="F:DNA-binding transcription factor activity"/>
    <property type="evidence" value="ECO:0007669"/>
    <property type="project" value="InterPro"/>
</dbReference>
<evidence type="ECO:0000259" key="4">
    <source>
        <dbReference type="PROSITE" id="PS01124"/>
    </source>
</evidence>
<keyword evidence="2" id="KW-0804">Transcription</keyword>
<dbReference type="PANTHER" id="PTHR43130:SF3">
    <property type="entry name" value="HTH-TYPE TRANSCRIPTIONAL REGULATOR RV1931C"/>
    <property type="match status" value="1"/>
</dbReference>
<dbReference type="PANTHER" id="PTHR43130">
    <property type="entry name" value="ARAC-FAMILY TRANSCRIPTIONAL REGULATOR"/>
    <property type="match status" value="1"/>
</dbReference>
<name>A0AAU8DNH7_9ACTN</name>
<evidence type="ECO:0000256" key="1">
    <source>
        <dbReference type="ARBA" id="ARBA00023015"/>
    </source>
</evidence>
<dbReference type="SUPFAM" id="SSF46689">
    <property type="entry name" value="Homeodomain-like"/>
    <property type="match status" value="1"/>
</dbReference>
<evidence type="ECO:0000256" key="2">
    <source>
        <dbReference type="ARBA" id="ARBA00023163"/>
    </source>
</evidence>
<feature type="region of interest" description="Disordered" evidence="3">
    <location>
        <begin position="1"/>
        <end position="23"/>
    </location>
</feature>
<keyword evidence="1" id="KW-0805">Transcription regulation</keyword>
<protein>
    <submittedName>
        <fullName evidence="5">Helix-turn-helix domain-containing protein</fullName>
    </submittedName>
</protein>
<dbReference type="InterPro" id="IPR018060">
    <property type="entry name" value="HTH_AraC"/>
</dbReference>
<sequence>MRKESATRDRTRQKSRSRQTDPHRVVVIATQDVPLFELAIPCEIFGVDRTDLTPDWYEFELVAGTTGTTTSRGLTVPAGRGLAALEDADTIIVPACSSIHTAAPPELLAALVAANGRGTRIASVCSGAFVLAEAGLLAGRRATTHWMHADELAARYPSVTVDATVLYIHDGLWTSAGSAAALDMCLELVRLDHGAAVANEVARRIVVPPHRSGGQAQYLRPRPTSIGSDLAETLDWARSNLATVTITAIADHAGASARTLHRTITRLTGNSPQEWLLRERTHAAQELLESTTLTIAAIAARTGLGSAANLRTHFANNIGIPPSEYRSRFSTVG</sequence>
<organism evidence="5">
    <name type="scientific">Nakamurella sp. A5-74</name>
    <dbReference type="NCBI Taxonomy" id="3158264"/>
    <lineage>
        <taxon>Bacteria</taxon>
        <taxon>Bacillati</taxon>
        <taxon>Actinomycetota</taxon>
        <taxon>Actinomycetes</taxon>
        <taxon>Nakamurellales</taxon>
        <taxon>Nakamurellaceae</taxon>
        <taxon>Nakamurella</taxon>
    </lineage>
</organism>